<protein>
    <submittedName>
        <fullName evidence="2">Ethylene-responsive transcription factor 1-like</fullName>
    </submittedName>
</protein>
<organism evidence="2 3">
    <name type="scientific">Iris pallida</name>
    <name type="common">Sweet iris</name>
    <dbReference type="NCBI Taxonomy" id="29817"/>
    <lineage>
        <taxon>Eukaryota</taxon>
        <taxon>Viridiplantae</taxon>
        <taxon>Streptophyta</taxon>
        <taxon>Embryophyta</taxon>
        <taxon>Tracheophyta</taxon>
        <taxon>Spermatophyta</taxon>
        <taxon>Magnoliopsida</taxon>
        <taxon>Liliopsida</taxon>
        <taxon>Asparagales</taxon>
        <taxon>Iridaceae</taxon>
        <taxon>Iridoideae</taxon>
        <taxon>Irideae</taxon>
        <taxon>Iris</taxon>
    </lineage>
</organism>
<feature type="compositionally biased region" description="Polar residues" evidence="1">
    <location>
        <begin position="42"/>
        <end position="60"/>
    </location>
</feature>
<evidence type="ECO:0000313" key="2">
    <source>
        <dbReference type="EMBL" id="KAJ6817917.1"/>
    </source>
</evidence>
<feature type="region of interest" description="Disordered" evidence="1">
    <location>
        <begin position="39"/>
        <end position="101"/>
    </location>
</feature>
<dbReference type="AlphaFoldDB" id="A0AAX6FN97"/>
<reference evidence="2" key="2">
    <citation type="submission" date="2023-04" db="EMBL/GenBank/DDBJ databases">
        <authorList>
            <person name="Bruccoleri R.E."/>
            <person name="Oakeley E.J."/>
            <person name="Faust A.-M."/>
            <person name="Dessus-Babus S."/>
            <person name="Altorfer M."/>
            <person name="Burckhardt D."/>
            <person name="Oertli M."/>
            <person name="Naumann U."/>
            <person name="Petersen F."/>
            <person name="Wong J."/>
        </authorList>
    </citation>
    <scope>NUCLEOTIDE SEQUENCE</scope>
    <source>
        <strain evidence="2">GSM-AAB239-AS_SAM_17_03QT</strain>
        <tissue evidence="2">Leaf</tissue>
    </source>
</reference>
<evidence type="ECO:0000256" key="1">
    <source>
        <dbReference type="SAM" id="MobiDB-lite"/>
    </source>
</evidence>
<reference evidence="2" key="1">
    <citation type="journal article" date="2023" name="GigaByte">
        <title>Genome assembly of the bearded iris, Iris pallida Lam.</title>
        <authorList>
            <person name="Bruccoleri R.E."/>
            <person name="Oakeley E.J."/>
            <person name="Faust A.M.E."/>
            <person name="Altorfer M."/>
            <person name="Dessus-Babus S."/>
            <person name="Burckhardt D."/>
            <person name="Oertli M."/>
            <person name="Naumann U."/>
            <person name="Petersen F."/>
            <person name="Wong J."/>
        </authorList>
    </citation>
    <scope>NUCLEOTIDE SEQUENCE</scope>
    <source>
        <strain evidence="2">GSM-AAB239-AS_SAM_17_03QT</strain>
    </source>
</reference>
<gene>
    <name evidence="2" type="ORF">M6B38_409830</name>
</gene>
<sequence>MSPSVPDRAVALPLSTTTASFLTSSTALSLPSRLLDRRTDTVDGSASGDSTYRQASSSRGACTPALILPPNTSLRRPRSPGATRRGPGPCHSTKCSHGNAF</sequence>
<dbReference type="Proteomes" id="UP001140949">
    <property type="component" value="Unassembled WGS sequence"/>
</dbReference>
<name>A0AAX6FN97_IRIPA</name>
<keyword evidence="3" id="KW-1185">Reference proteome</keyword>
<accession>A0AAX6FN97</accession>
<comment type="caution">
    <text evidence="2">The sequence shown here is derived from an EMBL/GenBank/DDBJ whole genome shotgun (WGS) entry which is preliminary data.</text>
</comment>
<proteinExistence type="predicted"/>
<dbReference type="EMBL" id="JANAVB010027596">
    <property type="protein sequence ID" value="KAJ6817917.1"/>
    <property type="molecule type" value="Genomic_DNA"/>
</dbReference>
<evidence type="ECO:0000313" key="3">
    <source>
        <dbReference type="Proteomes" id="UP001140949"/>
    </source>
</evidence>